<dbReference type="OrthoDB" id="2112051at2759"/>
<reference evidence="5" key="1">
    <citation type="submission" date="2025-08" db="UniProtKB">
        <authorList>
            <consortium name="RefSeq"/>
        </authorList>
    </citation>
    <scope>IDENTIFICATION</scope>
</reference>
<organism evidence="4 5">
    <name type="scientific">Microcaecilia unicolor</name>
    <dbReference type="NCBI Taxonomy" id="1415580"/>
    <lineage>
        <taxon>Eukaryota</taxon>
        <taxon>Metazoa</taxon>
        <taxon>Chordata</taxon>
        <taxon>Craniata</taxon>
        <taxon>Vertebrata</taxon>
        <taxon>Euteleostomi</taxon>
        <taxon>Amphibia</taxon>
        <taxon>Gymnophiona</taxon>
        <taxon>Siphonopidae</taxon>
        <taxon>Microcaecilia</taxon>
    </lineage>
</organism>
<evidence type="ECO:0000259" key="3">
    <source>
        <dbReference type="Pfam" id="PF24536"/>
    </source>
</evidence>
<keyword evidence="4" id="KW-1185">Reference proteome</keyword>
<feature type="domain" description="NXPE C-terminal" evidence="3">
    <location>
        <begin position="324"/>
        <end position="547"/>
    </location>
</feature>
<gene>
    <name evidence="5" type="primary">LOC115481812</name>
</gene>
<feature type="transmembrane region" description="Helical" evidence="2">
    <location>
        <begin position="12"/>
        <end position="31"/>
    </location>
</feature>
<dbReference type="PANTHER" id="PTHR16165">
    <property type="entry name" value="NXPE FAMILY MEMBER"/>
    <property type="match status" value="1"/>
</dbReference>
<protein>
    <submittedName>
        <fullName evidence="5">NXPE family member 1-like isoform X1</fullName>
    </submittedName>
</protein>
<keyword evidence="2" id="KW-0812">Transmembrane</keyword>
<keyword evidence="2" id="KW-1133">Transmembrane helix</keyword>
<evidence type="ECO:0000256" key="2">
    <source>
        <dbReference type="SAM" id="Phobius"/>
    </source>
</evidence>
<dbReference type="InterPro" id="IPR057106">
    <property type="entry name" value="NXPE4_C"/>
</dbReference>
<keyword evidence="2" id="KW-0472">Membrane</keyword>
<dbReference type="InterPro" id="IPR026845">
    <property type="entry name" value="NXPH/NXPE"/>
</dbReference>
<sequence length="547" mass="63496">MRPRRLSLGEMKYPTFLILVPAFIILISFMYHRNLVKLPTFRYLHENCTDHLKNIENTVVKQNPTKMELQINEILNKLDQLIPNVTFTHMNSTTSAKKSIAILLNPKDKYCIGDNITVQLDMYDYLGNRKKYGGDFLTARIFSPELKAGSSGAIEDLNNGSYLVHFTLFWEGRIQFSLLLNHPSEAVSALWRAKNGGYKHVHHTGKFTNGTHEEQTECGFQVELSKELCKYLDQRDEEFFYCIKPVHLPCEAFTELTSQFTQYTYLTELENSLLIRSNVRLEIPKTFTSIDVGHCNKNDTLTKEKCTTGFKYHFPGGYFLQNTWNPLFCKMTPYKTMDEINTCLKGKLLYLIGDSTMRQWMDYLMDTVKTLKYFNLYGGGGPVTRLALDMDRNIKIQMKKHGNPYIVLSFYTFKEDAYITKQIDAIAGNKYTAIAFTFGMHFRLFPLHIFIRRALNIRKAIERLLIRSPDTKVVIKTENTSEMNKDYEKLSDFHGYIQYSVLNYIFQDLNVGVVNAWDMTVAYASNNIHPPREVIKNEVSMFLTYIC</sequence>
<dbReference type="SUPFAM" id="SSF81296">
    <property type="entry name" value="E set domains"/>
    <property type="match status" value="1"/>
</dbReference>
<dbReference type="Gene3D" id="2.60.40.10">
    <property type="entry name" value="Immunoglobulins"/>
    <property type="match status" value="1"/>
</dbReference>
<evidence type="ECO:0000256" key="1">
    <source>
        <dbReference type="ARBA" id="ARBA00005431"/>
    </source>
</evidence>
<dbReference type="InterPro" id="IPR013783">
    <property type="entry name" value="Ig-like_fold"/>
</dbReference>
<evidence type="ECO:0000313" key="5">
    <source>
        <dbReference type="RefSeq" id="XP_030077073.1"/>
    </source>
</evidence>
<accession>A0A6P7ZGM9</accession>
<dbReference type="Proteomes" id="UP000515156">
    <property type="component" value="Chromosome 12"/>
</dbReference>
<dbReference type="RefSeq" id="XP_030077073.1">
    <property type="nucleotide sequence ID" value="XM_030221213.1"/>
</dbReference>
<dbReference type="Pfam" id="PF24536">
    <property type="entry name" value="NXPE4_C"/>
    <property type="match status" value="1"/>
</dbReference>
<name>A0A6P7ZGM9_9AMPH</name>
<dbReference type="PANTHER" id="PTHR16165:SF3">
    <property type="entry name" value="NXPE FAMILY MEMBER 1"/>
    <property type="match status" value="1"/>
</dbReference>
<dbReference type="FunCoup" id="A0A6P7ZGM9">
    <property type="interactions" value="20"/>
</dbReference>
<dbReference type="InParanoid" id="A0A6P7ZGM9"/>
<dbReference type="Pfam" id="PF06312">
    <property type="entry name" value="Neurexophilin"/>
    <property type="match status" value="1"/>
</dbReference>
<dbReference type="AlphaFoldDB" id="A0A6P7ZGM9"/>
<dbReference type="KEGG" id="muo:115481812"/>
<comment type="similarity">
    <text evidence="1">Belongs to the NXPE family.</text>
</comment>
<dbReference type="InterPro" id="IPR014756">
    <property type="entry name" value="Ig_E-set"/>
</dbReference>
<evidence type="ECO:0000313" key="4">
    <source>
        <dbReference type="Proteomes" id="UP000515156"/>
    </source>
</evidence>
<proteinExistence type="inferred from homology"/>
<dbReference type="GeneID" id="115481812"/>